<dbReference type="GO" id="GO:0032259">
    <property type="term" value="P:methylation"/>
    <property type="evidence" value="ECO:0007669"/>
    <property type="project" value="UniProtKB-UniRule"/>
</dbReference>
<dbReference type="GO" id="GO:0005737">
    <property type="term" value="C:cytoplasm"/>
    <property type="evidence" value="ECO:0007669"/>
    <property type="project" value="UniProtKB-SubCell"/>
</dbReference>
<dbReference type="InterPro" id="IPR002052">
    <property type="entry name" value="DNA_methylase_N6_adenine_CS"/>
</dbReference>
<accession>A0A2T9Z4T7</accession>
<dbReference type="Gene3D" id="2.10.109.10">
    <property type="entry name" value="Umud Fragment, subunit A"/>
    <property type="match status" value="1"/>
</dbReference>
<keyword evidence="4" id="KW-0820">tRNA-binding</keyword>
<dbReference type="GO" id="GO:0160102">
    <property type="term" value="F:tRNA (guanine(10)-N2)-methyltransferase activity"/>
    <property type="evidence" value="ECO:0007669"/>
    <property type="project" value="UniProtKB-EC"/>
</dbReference>
<dbReference type="STRING" id="61424.A0A2T9Z4T7"/>
<dbReference type="InterPro" id="IPR019533">
    <property type="entry name" value="Peptidase_S26"/>
</dbReference>
<comment type="caution">
    <text evidence="8">The sequence shown here is derived from an EMBL/GenBank/DDBJ whole genome shotgun (WGS) entry which is preliminary data.</text>
</comment>
<evidence type="ECO:0000256" key="5">
    <source>
        <dbReference type="SAM" id="MobiDB-lite"/>
    </source>
</evidence>
<dbReference type="PROSITE" id="PS51627">
    <property type="entry name" value="SAM_MT_TRM11"/>
    <property type="match status" value="1"/>
</dbReference>
<dbReference type="Pfam" id="PF01170">
    <property type="entry name" value="UPF0020"/>
    <property type="match status" value="1"/>
</dbReference>
<proteinExistence type="inferred from homology"/>
<dbReference type="PROSITE" id="PS00092">
    <property type="entry name" value="N6_MTASE"/>
    <property type="match status" value="1"/>
</dbReference>
<protein>
    <recommendedName>
        <fullName evidence="3">tRNA (guanine(10)-N(2))-methyltransferase</fullName>
        <ecNumber evidence="3">2.1.1.214</ecNumber>
    </recommendedName>
</protein>
<keyword evidence="4" id="KW-0694">RNA-binding</keyword>
<gene>
    <name evidence="8" type="ORF">BB559_000583</name>
</gene>
<dbReference type="GO" id="GO:0016020">
    <property type="term" value="C:membrane"/>
    <property type="evidence" value="ECO:0007669"/>
    <property type="project" value="InterPro"/>
</dbReference>
<dbReference type="Pfam" id="PF10502">
    <property type="entry name" value="Peptidase_S26"/>
    <property type="match status" value="2"/>
</dbReference>
<sequence length="515" mass="57329">MLPTINTQGDWVVVNKLFGNRFKSLKTGDIVISTSPLDPGRLVIKRIAGMEQDIVDLGLVKKKVPKGHLWLLGDNPSGSTDSRNYGAVPMAMIVGKELKYSSSKHKFLIDGIGRSFSLEEQIELIEQLEFFGLKGPISLNEPKEVFAMYLDYGPLFVEVPIDDSTNIEANVISVNKNEKGKKKNKFTMISTKTSRPDIEKFRKMYFGRKILSAKTSRSLLNKYNLKKRTYLGNTSMEAEMSLVAANMALAEPGKLIYDPFVGTGSFLLVCSEFGAYTFGSDIDGRQIRGTAGFRTGLGGIEANVSSYKLSNYVLGNFISDVTHLPLRNSEFLDAIVTDPPYGVRAGAKKLGRKKGNAPTKSLQLIDGVPNHSREDYYPPTINYEMSDVIVDLLDLAAKYLVVGGRLVFWLPTVTEEYQDTDIPHHPQLKLIANSEQSFGSWTRRLITMEKIVPRTSAAIDSDNIHRENLESIKLGSEIGNLSISNSKASSQEPAHKNFREKYFSKFETPSPKENE</sequence>
<dbReference type="SUPFAM" id="SSF53335">
    <property type="entry name" value="S-adenosyl-L-methionine-dependent methyltransferases"/>
    <property type="match status" value="1"/>
</dbReference>
<dbReference type="EC" id="2.1.1.214" evidence="3"/>
<feature type="region of interest" description="Disordered" evidence="5">
    <location>
        <begin position="484"/>
        <end position="515"/>
    </location>
</feature>
<dbReference type="AlphaFoldDB" id="A0A2T9Z4T7"/>
<evidence type="ECO:0000256" key="4">
    <source>
        <dbReference type="PROSITE-ProRule" id="PRU00959"/>
    </source>
</evidence>
<evidence type="ECO:0000256" key="3">
    <source>
        <dbReference type="ARBA" id="ARBA00066937"/>
    </source>
</evidence>
<comment type="similarity">
    <text evidence="4">Belongs to the class I-like SAM-binding methyltransferase superfamily. TRM11 methyltransferase family.</text>
</comment>
<dbReference type="SUPFAM" id="SSF51306">
    <property type="entry name" value="LexA/Signal peptidase"/>
    <property type="match status" value="1"/>
</dbReference>
<dbReference type="PANTHER" id="PTHR13370:SF3">
    <property type="entry name" value="TRNA (GUANINE(10)-N2)-METHYLTRANSFERASE HOMOLOG"/>
    <property type="match status" value="1"/>
</dbReference>
<evidence type="ECO:0000259" key="6">
    <source>
        <dbReference type="Pfam" id="PF01170"/>
    </source>
</evidence>
<evidence type="ECO:0000256" key="1">
    <source>
        <dbReference type="ARBA" id="ARBA00022603"/>
    </source>
</evidence>
<feature type="compositionally biased region" description="Basic and acidic residues" evidence="5">
    <location>
        <begin position="493"/>
        <end position="515"/>
    </location>
</feature>
<keyword evidence="9" id="KW-1185">Reference proteome</keyword>
<dbReference type="GO" id="GO:0043527">
    <property type="term" value="C:tRNA methyltransferase complex"/>
    <property type="evidence" value="ECO:0007669"/>
    <property type="project" value="UniProtKB-ARBA"/>
</dbReference>
<dbReference type="InterPro" id="IPR029063">
    <property type="entry name" value="SAM-dependent_MTases_sf"/>
</dbReference>
<dbReference type="Proteomes" id="UP000245699">
    <property type="component" value="Unassembled WGS sequence"/>
</dbReference>
<feature type="domain" description="Ribosomal RNA large subunit methyltransferase K/L-like methyltransferase" evidence="6">
    <location>
        <begin position="227"/>
        <end position="349"/>
    </location>
</feature>
<dbReference type="OrthoDB" id="333024at2759"/>
<dbReference type="Gene3D" id="3.40.50.150">
    <property type="entry name" value="Vaccinia Virus protein VP39"/>
    <property type="match status" value="1"/>
</dbReference>
<dbReference type="GO" id="GO:0008033">
    <property type="term" value="P:tRNA processing"/>
    <property type="evidence" value="ECO:0007669"/>
    <property type="project" value="UniProtKB-UniRule"/>
</dbReference>
<feature type="domain" description="Peptidase S26" evidence="7">
    <location>
        <begin position="59"/>
        <end position="97"/>
    </location>
</feature>
<reference evidence="8 9" key="1">
    <citation type="journal article" date="2018" name="MBio">
        <title>Comparative Genomics Reveals the Core Gene Toolbox for the Fungus-Insect Symbiosis.</title>
        <authorList>
            <person name="Wang Y."/>
            <person name="Stata M."/>
            <person name="Wang W."/>
            <person name="Stajich J.E."/>
            <person name="White M.M."/>
            <person name="Moncalvo J.M."/>
        </authorList>
    </citation>
    <scope>NUCLEOTIDE SEQUENCE [LARGE SCALE GENOMIC DNA]</scope>
    <source>
        <strain evidence="8 9">AUS-77-4</strain>
    </source>
</reference>
<dbReference type="GO" id="GO:0006465">
    <property type="term" value="P:signal peptide processing"/>
    <property type="evidence" value="ECO:0007669"/>
    <property type="project" value="InterPro"/>
</dbReference>
<dbReference type="EMBL" id="MBFT01000028">
    <property type="protein sequence ID" value="PVU99579.1"/>
    <property type="molecule type" value="Genomic_DNA"/>
</dbReference>
<keyword evidence="1 4" id="KW-0489">Methyltransferase</keyword>
<dbReference type="GO" id="GO:0004252">
    <property type="term" value="F:serine-type endopeptidase activity"/>
    <property type="evidence" value="ECO:0007669"/>
    <property type="project" value="InterPro"/>
</dbReference>
<dbReference type="InterPro" id="IPR036286">
    <property type="entry name" value="LexA/Signal_pep-like_sf"/>
</dbReference>
<dbReference type="CDD" id="cd06530">
    <property type="entry name" value="S26_SPase_I"/>
    <property type="match status" value="1"/>
</dbReference>
<feature type="domain" description="Peptidase S26" evidence="7">
    <location>
        <begin position="2"/>
        <end position="55"/>
    </location>
</feature>
<keyword evidence="4" id="KW-0949">S-adenosyl-L-methionine</keyword>
<keyword evidence="2 4" id="KW-0808">Transferase</keyword>
<evidence type="ECO:0000313" key="9">
    <source>
        <dbReference type="Proteomes" id="UP000245699"/>
    </source>
</evidence>
<dbReference type="InterPro" id="IPR000241">
    <property type="entry name" value="RlmKL-like_Mtase"/>
</dbReference>
<name>A0A2T9Z4T7_9FUNG</name>
<evidence type="ECO:0000313" key="8">
    <source>
        <dbReference type="EMBL" id="PVU99579.1"/>
    </source>
</evidence>
<dbReference type="InterPro" id="IPR016691">
    <property type="entry name" value="TRMT11"/>
</dbReference>
<dbReference type="PRINTS" id="PR00727">
    <property type="entry name" value="LEADERPTASE"/>
</dbReference>
<evidence type="ECO:0000256" key="2">
    <source>
        <dbReference type="ARBA" id="ARBA00022679"/>
    </source>
</evidence>
<organism evidence="8 9">
    <name type="scientific">Furculomyces boomerangus</name>
    <dbReference type="NCBI Taxonomy" id="61424"/>
    <lineage>
        <taxon>Eukaryota</taxon>
        <taxon>Fungi</taxon>
        <taxon>Fungi incertae sedis</taxon>
        <taxon>Zoopagomycota</taxon>
        <taxon>Kickxellomycotina</taxon>
        <taxon>Harpellomycetes</taxon>
        <taxon>Harpellales</taxon>
        <taxon>Harpellaceae</taxon>
        <taxon>Furculomyces</taxon>
    </lineage>
</organism>
<dbReference type="GO" id="GO:0000049">
    <property type="term" value="F:tRNA binding"/>
    <property type="evidence" value="ECO:0007669"/>
    <property type="project" value="UniProtKB-UniRule"/>
</dbReference>
<keyword evidence="4" id="KW-0819">tRNA processing</keyword>
<evidence type="ECO:0000259" key="7">
    <source>
        <dbReference type="Pfam" id="PF10502"/>
    </source>
</evidence>
<dbReference type="PANTHER" id="PTHR13370">
    <property type="entry name" value="RNA METHYLASE-RELATED"/>
    <property type="match status" value="1"/>
</dbReference>
<dbReference type="InterPro" id="IPR000223">
    <property type="entry name" value="Pept_S26A_signal_pept_1"/>
</dbReference>